<dbReference type="Proteomes" id="UP001063033">
    <property type="component" value="Segment"/>
</dbReference>
<gene>
    <name evidence="1" type="primary">10</name>
    <name evidence="1" type="ORF">SEA_SHAMBRE1_10</name>
</gene>
<organism evidence="1 2">
    <name type="scientific">Arthrobacter phage Shambre1</name>
    <dbReference type="NCBI Taxonomy" id="2927284"/>
    <lineage>
        <taxon>Viruses</taxon>
        <taxon>Duplodnaviria</taxon>
        <taxon>Heunggongvirae</taxon>
        <taxon>Uroviricota</taxon>
        <taxon>Caudoviricetes</taxon>
        <taxon>Bismarckvirus</taxon>
        <taxon>Bismarckvirus shambre1</taxon>
    </lineage>
</organism>
<dbReference type="EMBL" id="OP297545">
    <property type="protein sequence ID" value="UXE04747.1"/>
    <property type="molecule type" value="Genomic_DNA"/>
</dbReference>
<name>A0A977KPM4_9CAUD</name>
<accession>A0A977KPM4</accession>
<evidence type="ECO:0000313" key="1">
    <source>
        <dbReference type="EMBL" id="UXE04747.1"/>
    </source>
</evidence>
<keyword evidence="2" id="KW-1185">Reference proteome</keyword>
<evidence type="ECO:0000313" key="2">
    <source>
        <dbReference type="Proteomes" id="UP001063033"/>
    </source>
</evidence>
<dbReference type="KEGG" id="vg:80020006"/>
<dbReference type="GeneID" id="80020006"/>
<proteinExistence type="predicted"/>
<reference evidence="1" key="1">
    <citation type="submission" date="2022-08" db="EMBL/GenBank/DDBJ databases">
        <authorList>
            <person name="Dojs M.A."/>
            <person name="Fleischacker C.L."/>
            <person name="Jackson S.M."/>
            <person name="Feiring S.B."/>
            <person name="Webb R.J."/>
            <person name="Schaefbauer A.B."/>
            <person name="Vigness C.A."/>
            <person name="Boyle B.L."/>
            <person name="Frank J.R."/>
            <person name="Fleischacker T.C."/>
            <person name="Ackerman S.B."/>
            <person name="Balish M.F."/>
            <person name="Garlena R.A."/>
            <person name="Russell D.A."/>
            <person name="Jacobs-Sera D."/>
            <person name="Hatfull G.F."/>
        </authorList>
    </citation>
    <scope>NUCLEOTIDE SEQUENCE</scope>
</reference>
<sequence length="119" mass="12808">MSPVPSYANHTITVVEPGSRTVHGSPVLDWSPSKVTTREISGCLVTAKSTAESDTPDTVRAGWDILLPPEASPPATTAKVRHPLAAGDYQIIGEVLPVPGISEPVDHWFMYCERWKTSG</sequence>
<protein>
    <submittedName>
        <fullName evidence="1">Head-to-tail stopper</fullName>
    </submittedName>
</protein>
<dbReference type="RefSeq" id="YP_010755353.1">
    <property type="nucleotide sequence ID" value="NC_073469.1"/>
</dbReference>